<accession>A0A4Z2GYR2</accession>
<dbReference type="AlphaFoldDB" id="A0A4Z2GYR2"/>
<comment type="caution">
    <text evidence="1">The sequence shown here is derived from an EMBL/GenBank/DDBJ whole genome shotgun (WGS) entry which is preliminary data.</text>
</comment>
<dbReference type="Proteomes" id="UP000314294">
    <property type="component" value="Unassembled WGS sequence"/>
</dbReference>
<evidence type="ECO:0000313" key="1">
    <source>
        <dbReference type="EMBL" id="TNN57792.1"/>
    </source>
</evidence>
<name>A0A4Z2GYR2_9TELE</name>
<protein>
    <submittedName>
        <fullName evidence="1">Uncharacterized protein</fullName>
    </submittedName>
</protein>
<gene>
    <name evidence="1" type="ORF">EYF80_031976</name>
</gene>
<organism evidence="1 2">
    <name type="scientific">Liparis tanakae</name>
    <name type="common">Tanaka's snailfish</name>
    <dbReference type="NCBI Taxonomy" id="230148"/>
    <lineage>
        <taxon>Eukaryota</taxon>
        <taxon>Metazoa</taxon>
        <taxon>Chordata</taxon>
        <taxon>Craniata</taxon>
        <taxon>Vertebrata</taxon>
        <taxon>Euteleostomi</taxon>
        <taxon>Actinopterygii</taxon>
        <taxon>Neopterygii</taxon>
        <taxon>Teleostei</taxon>
        <taxon>Neoteleostei</taxon>
        <taxon>Acanthomorphata</taxon>
        <taxon>Eupercaria</taxon>
        <taxon>Perciformes</taxon>
        <taxon>Cottioidei</taxon>
        <taxon>Cottales</taxon>
        <taxon>Liparidae</taxon>
        <taxon>Liparis</taxon>
    </lineage>
</organism>
<evidence type="ECO:0000313" key="2">
    <source>
        <dbReference type="Proteomes" id="UP000314294"/>
    </source>
</evidence>
<dbReference type="EMBL" id="SRLO01000396">
    <property type="protein sequence ID" value="TNN57792.1"/>
    <property type="molecule type" value="Genomic_DNA"/>
</dbReference>
<reference evidence="1 2" key="1">
    <citation type="submission" date="2019-03" db="EMBL/GenBank/DDBJ databases">
        <title>First draft genome of Liparis tanakae, snailfish: a comprehensive survey of snailfish specific genes.</title>
        <authorList>
            <person name="Kim W."/>
            <person name="Song I."/>
            <person name="Jeong J.-H."/>
            <person name="Kim D."/>
            <person name="Kim S."/>
            <person name="Ryu S."/>
            <person name="Song J.Y."/>
            <person name="Lee S.K."/>
        </authorList>
    </citation>
    <scope>NUCLEOTIDE SEQUENCE [LARGE SCALE GENOMIC DNA]</scope>
    <source>
        <tissue evidence="1">Muscle</tissue>
    </source>
</reference>
<keyword evidence="2" id="KW-1185">Reference proteome</keyword>
<sequence length="72" mass="7726">MGHLAGHAPHWSVLLDGGIDYVLCCKQAVEHSAGKASSSPSASRWSCVSTPEVQLLLLRPQRTTEQEGAGRR</sequence>
<proteinExistence type="predicted"/>